<dbReference type="EMBL" id="JNBR01000367">
    <property type="protein sequence ID" value="OQR94299.1"/>
    <property type="molecule type" value="Genomic_DNA"/>
</dbReference>
<keyword evidence="1" id="KW-0472">Membrane</keyword>
<feature type="transmembrane region" description="Helical" evidence="1">
    <location>
        <begin position="139"/>
        <end position="160"/>
    </location>
</feature>
<keyword evidence="1" id="KW-0812">Transmembrane</keyword>
<keyword evidence="3" id="KW-1185">Reference proteome</keyword>
<sequence length="177" mass="19230">MEPPDSCSDIHGRATRPPWLADVDDDSGIYGHVPVRDEDALVRCSGILHNGSRCTRTCVLDRAELLHPSTSYCYKHYNQAGQASHSYAPLAVPEVPAPRSQCTCCRRCTHWTTQAIASLCGLSLAIFFLALALALQAPILGIISATFFLVPLVFLGSCLIQMMMHAFSDTRAPVNGV</sequence>
<keyword evidence="1" id="KW-1133">Transmembrane helix</keyword>
<name>A0A1V9Z8J6_ACHHY</name>
<evidence type="ECO:0000256" key="1">
    <source>
        <dbReference type="SAM" id="Phobius"/>
    </source>
</evidence>
<evidence type="ECO:0000313" key="3">
    <source>
        <dbReference type="Proteomes" id="UP000243579"/>
    </source>
</evidence>
<protein>
    <submittedName>
        <fullName evidence="2">Uncharacterized protein</fullName>
    </submittedName>
</protein>
<feature type="transmembrane region" description="Helical" evidence="1">
    <location>
        <begin position="115"/>
        <end position="133"/>
    </location>
</feature>
<comment type="caution">
    <text evidence="2">The sequence shown here is derived from an EMBL/GenBank/DDBJ whole genome shotgun (WGS) entry which is preliminary data.</text>
</comment>
<gene>
    <name evidence="2" type="ORF">ACHHYP_01554</name>
</gene>
<reference evidence="2 3" key="1">
    <citation type="journal article" date="2014" name="Genome Biol. Evol.">
        <title>The secreted proteins of Achlya hypogyna and Thraustotheca clavata identify the ancestral oomycete secretome and reveal gene acquisitions by horizontal gene transfer.</title>
        <authorList>
            <person name="Misner I."/>
            <person name="Blouin N."/>
            <person name="Leonard G."/>
            <person name="Richards T.A."/>
            <person name="Lane C.E."/>
        </authorList>
    </citation>
    <scope>NUCLEOTIDE SEQUENCE [LARGE SCALE GENOMIC DNA]</scope>
    <source>
        <strain evidence="2 3">ATCC 48635</strain>
    </source>
</reference>
<dbReference type="Proteomes" id="UP000243579">
    <property type="component" value="Unassembled WGS sequence"/>
</dbReference>
<proteinExistence type="predicted"/>
<organism evidence="2 3">
    <name type="scientific">Achlya hypogyna</name>
    <name type="common">Oomycete</name>
    <name type="synonym">Protoachlya hypogyna</name>
    <dbReference type="NCBI Taxonomy" id="1202772"/>
    <lineage>
        <taxon>Eukaryota</taxon>
        <taxon>Sar</taxon>
        <taxon>Stramenopiles</taxon>
        <taxon>Oomycota</taxon>
        <taxon>Saprolegniomycetes</taxon>
        <taxon>Saprolegniales</taxon>
        <taxon>Achlyaceae</taxon>
        <taxon>Achlya</taxon>
    </lineage>
</organism>
<evidence type="ECO:0000313" key="2">
    <source>
        <dbReference type="EMBL" id="OQR94299.1"/>
    </source>
</evidence>
<dbReference type="OrthoDB" id="69233at2759"/>
<accession>A0A1V9Z8J6</accession>
<dbReference type="AlphaFoldDB" id="A0A1V9Z8J6"/>